<evidence type="ECO:0008006" key="4">
    <source>
        <dbReference type="Google" id="ProtNLM"/>
    </source>
</evidence>
<dbReference type="OrthoDB" id="2628419at2759"/>
<dbReference type="AlphaFoldDB" id="A0A409XPD2"/>
<evidence type="ECO:0000313" key="3">
    <source>
        <dbReference type="Proteomes" id="UP000283269"/>
    </source>
</evidence>
<feature type="transmembrane region" description="Helical" evidence="1">
    <location>
        <begin position="101"/>
        <end position="125"/>
    </location>
</feature>
<evidence type="ECO:0000313" key="2">
    <source>
        <dbReference type="EMBL" id="PPQ92587.1"/>
    </source>
</evidence>
<feature type="transmembrane region" description="Helical" evidence="1">
    <location>
        <begin position="184"/>
        <end position="205"/>
    </location>
</feature>
<keyword evidence="3" id="KW-1185">Reference proteome</keyword>
<reference evidence="2 3" key="1">
    <citation type="journal article" date="2018" name="Evol. Lett.">
        <title>Horizontal gene cluster transfer increased hallucinogenic mushroom diversity.</title>
        <authorList>
            <person name="Reynolds H.T."/>
            <person name="Vijayakumar V."/>
            <person name="Gluck-Thaler E."/>
            <person name="Korotkin H.B."/>
            <person name="Matheny P.B."/>
            <person name="Slot J.C."/>
        </authorList>
    </citation>
    <scope>NUCLEOTIDE SEQUENCE [LARGE SCALE GENOMIC DNA]</scope>
    <source>
        <strain evidence="2 3">2631</strain>
    </source>
</reference>
<proteinExistence type="predicted"/>
<keyword evidence="1" id="KW-0472">Membrane</keyword>
<dbReference type="EMBL" id="NHYD01001022">
    <property type="protein sequence ID" value="PPQ92587.1"/>
    <property type="molecule type" value="Genomic_DNA"/>
</dbReference>
<gene>
    <name evidence="2" type="ORF">CVT25_007279</name>
</gene>
<feature type="transmembrane region" description="Helical" evidence="1">
    <location>
        <begin position="53"/>
        <end position="80"/>
    </location>
</feature>
<feature type="transmembrane region" description="Helical" evidence="1">
    <location>
        <begin position="225"/>
        <end position="249"/>
    </location>
</feature>
<protein>
    <recommendedName>
        <fullName evidence="4">MARVEL domain-containing protein</fullName>
    </recommendedName>
</protein>
<comment type="caution">
    <text evidence="2">The sequence shown here is derived from an EMBL/GenBank/DDBJ whole genome shotgun (WGS) entry which is preliminary data.</text>
</comment>
<organism evidence="2 3">
    <name type="scientific">Psilocybe cyanescens</name>
    <dbReference type="NCBI Taxonomy" id="93625"/>
    <lineage>
        <taxon>Eukaryota</taxon>
        <taxon>Fungi</taxon>
        <taxon>Dikarya</taxon>
        <taxon>Basidiomycota</taxon>
        <taxon>Agaricomycotina</taxon>
        <taxon>Agaricomycetes</taxon>
        <taxon>Agaricomycetidae</taxon>
        <taxon>Agaricales</taxon>
        <taxon>Agaricineae</taxon>
        <taxon>Strophariaceae</taxon>
        <taxon>Psilocybe</taxon>
    </lineage>
</organism>
<dbReference type="STRING" id="93625.A0A409XPD2"/>
<evidence type="ECO:0000256" key="1">
    <source>
        <dbReference type="SAM" id="Phobius"/>
    </source>
</evidence>
<keyword evidence="1" id="KW-0812">Transmembrane</keyword>
<feature type="transmembrane region" description="Helical" evidence="1">
    <location>
        <begin position="152"/>
        <end position="172"/>
    </location>
</feature>
<sequence length="264" mass="28737">MSSSLSSFSSASASATLTSILSNITTTHSITTTSPTSTPSIPVILDSSSTSYLSSTTTSIIACLVPTLGLMYLALFSWTYQHAQMNPRPMNKTSGVRLQRYAPGAYVFLVLSGLMEVAFASWLILQYCFHANYPNTRARDGVRLLFRSCRFASSWTSLTAGAYSLLFLHPAWSRHPVSSVGAQAIWIFVTWLFWVIGAGVVNTSIPTLLDKGTCGGVVYCAQIRGLFGIAVFESLTLSAGMLVMLWLAWQSTRYALKPAVFPMH</sequence>
<dbReference type="InParanoid" id="A0A409XPD2"/>
<name>A0A409XPD2_PSICY</name>
<keyword evidence="1" id="KW-1133">Transmembrane helix</keyword>
<accession>A0A409XPD2</accession>
<dbReference type="Proteomes" id="UP000283269">
    <property type="component" value="Unassembled WGS sequence"/>
</dbReference>